<name>A0AAD5RUG8_9PEZI</name>
<evidence type="ECO:0000313" key="1">
    <source>
        <dbReference type="EMBL" id="KAJ2899111.1"/>
    </source>
</evidence>
<dbReference type="AlphaFoldDB" id="A0AAD5RUG8"/>
<sequence length="98" mass="11333">MSRSGAVVQHHSRNGYPVCLFSVLQSEILKALVNTFQPTSHWQLLYTANGWQPYWTVVQNPIREWNPSQFADTSQLGEWVRDIIQSSRMAQWMAKSPL</sequence>
<proteinExistence type="predicted"/>
<protein>
    <submittedName>
        <fullName evidence="1">Uncharacterized protein</fullName>
    </submittedName>
</protein>
<gene>
    <name evidence="1" type="ORF">MKZ38_003417</name>
</gene>
<keyword evidence="2" id="KW-1185">Reference proteome</keyword>
<evidence type="ECO:0000313" key="2">
    <source>
        <dbReference type="Proteomes" id="UP001201980"/>
    </source>
</evidence>
<accession>A0AAD5RUG8</accession>
<dbReference type="Proteomes" id="UP001201980">
    <property type="component" value="Unassembled WGS sequence"/>
</dbReference>
<reference evidence="1" key="1">
    <citation type="submission" date="2022-07" db="EMBL/GenBank/DDBJ databases">
        <title>Draft genome sequence of Zalerion maritima ATCC 34329, a (micro)plastics degrading marine fungus.</title>
        <authorList>
            <person name="Paco A."/>
            <person name="Goncalves M.F.M."/>
            <person name="Rocha-Santos T.A.P."/>
            <person name="Alves A."/>
        </authorList>
    </citation>
    <scope>NUCLEOTIDE SEQUENCE</scope>
    <source>
        <strain evidence="1">ATCC 34329</strain>
    </source>
</reference>
<dbReference type="EMBL" id="JAKWBI020000207">
    <property type="protein sequence ID" value="KAJ2899111.1"/>
    <property type="molecule type" value="Genomic_DNA"/>
</dbReference>
<comment type="caution">
    <text evidence="1">The sequence shown here is derived from an EMBL/GenBank/DDBJ whole genome shotgun (WGS) entry which is preliminary data.</text>
</comment>
<organism evidence="1 2">
    <name type="scientific">Zalerion maritima</name>
    <dbReference type="NCBI Taxonomy" id="339359"/>
    <lineage>
        <taxon>Eukaryota</taxon>
        <taxon>Fungi</taxon>
        <taxon>Dikarya</taxon>
        <taxon>Ascomycota</taxon>
        <taxon>Pezizomycotina</taxon>
        <taxon>Sordariomycetes</taxon>
        <taxon>Lulworthiomycetidae</taxon>
        <taxon>Lulworthiales</taxon>
        <taxon>Lulworthiaceae</taxon>
        <taxon>Zalerion</taxon>
    </lineage>
</organism>